<keyword evidence="3" id="KW-1185">Reference proteome</keyword>
<evidence type="ECO:0000256" key="1">
    <source>
        <dbReference type="SAM" id="SignalP"/>
    </source>
</evidence>
<evidence type="ECO:0000313" key="2">
    <source>
        <dbReference type="EMBL" id="KAF5663516.1"/>
    </source>
</evidence>
<organism evidence="2 3">
    <name type="scientific">Fusarium heterosporum</name>
    <dbReference type="NCBI Taxonomy" id="42747"/>
    <lineage>
        <taxon>Eukaryota</taxon>
        <taxon>Fungi</taxon>
        <taxon>Dikarya</taxon>
        <taxon>Ascomycota</taxon>
        <taxon>Pezizomycotina</taxon>
        <taxon>Sordariomycetes</taxon>
        <taxon>Hypocreomycetidae</taxon>
        <taxon>Hypocreales</taxon>
        <taxon>Nectriaceae</taxon>
        <taxon>Fusarium</taxon>
        <taxon>Fusarium heterosporum species complex</taxon>
    </lineage>
</organism>
<sequence>MKFTLFSTLALVSCILSTPISAKDIVSRGNVKLGSLKLPGFVTPRIGVTVVKKGKSSSSSRVRRATTNYGLATAMEHVAEDIKDRCNDIGVYLEDAKQGTVSGYQAAQNGVKMMNNIRAVLFGTISGLESTPKTVLTQEERQQLIDHLYTITSKFYGTTKDYIETLGGSSGGRSFSRAAHMLSDMLESVVFIDPSVVPDMSNKLSSIFPAGLGENDDNLIDLIMNPVTSYLTSVKTGQGYDSVTTQCAGPDTSCYSGLKEELK</sequence>
<feature type="chain" id="PRO_5034765968" evidence="1">
    <location>
        <begin position="23"/>
        <end position="263"/>
    </location>
</feature>
<protein>
    <submittedName>
        <fullName evidence="2">Uncharacterized protein</fullName>
    </submittedName>
</protein>
<gene>
    <name evidence="2" type="ORF">FHETE_7463</name>
</gene>
<dbReference type="AlphaFoldDB" id="A0A8H5T5W7"/>
<accession>A0A8H5T5W7</accession>
<dbReference type="OrthoDB" id="5095628at2759"/>
<reference evidence="2 3" key="1">
    <citation type="submission" date="2020-05" db="EMBL/GenBank/DDBJ databases">
        <title>Identification and distribution of gene clusters putatively required for synthesis of sphingolipid metabolism inhibitors in phylogenetically diverse species of the filamentous fungus Fusarium.</title>
        <authorList>
            <person name="Kim H.-S."/>
            <person name="Busman M."/>
            <person name="Brown D.W."/>
            <person name="Divon H."/>
            <person name="Uhlig S."/>
            <person name="Proctor R.H."/>
        </authorList>
    </citation>
    <scope>NUCLEOTIDE SEQUENCE [LARGE SCALE GENOMIC DNA]</scope>
    <source>
        <strain evidence="2 3">NRRL 20693</strain>
    </source>
</reference>
<name>A0A8H5T5W7_FUSHE</name>
<evidence type="ECO:0000313" key="3">
    <source>
        <dbReference type="Proteomes" id="UP000567885"/>
    </source>
</evidence>
<keyword evidence="1" id="KW-0732">Signal</keyword>
<comment type="caution">
    <text evidence="2">The sequence shown here is derived from an EMBL/GenBank/DDBJ whole genome shotgun (WGS) entry which is preliminary data.</text>
</comment>
<dbReference type="EMBL" id="JAAGWQ010000144">
    <property type="protein sequence ID" value="KAF5663516.1"/>
    <property type="molecule type" value="Genomic_DNA"/>
</dbReference>
<dbReference type="Proteomes" id="UP000567885">
    <property type="component" value="Unassembled WGS sequence"/>
</dbReference>
<proteinExistence type="predicted"/>
<feature type="signal peptide" evidence="1">
    <location>
        <begin position="1"/>
        <end position="22"/>
    </location>
</feature>